<reference evidence="2 3" key="1">
    <citation type="journal article" date="2011" name="PLoS Genet.">
        <title>Finished genome of the fungal wheat pathogen Mycosphaerella graminicola reveals dispensome structure, chromosome plasticity, and stealth pathogenesis.</title>
        <authorList>
            <person name="Goodwin S.B."/>
            <person name="Ben M'barek S."/>
            <person name="Dhillon B."/>
            <person name="Wittenberg A.H.J."/>
            <person name="Crane C.F."/>
            <person name="Hane J.K."/>
            <person name="Foster A.J."/>
            <person name="Van der Lee T.A.J."/>
            <person name="Grimwood J."/>
            <person name="Aerts A."/>
            <person name="Antoniw J."/>
            <person name="Bailey A."/>
            <person name="Bluhm B."/>
            <person name="Bowler J."/>
            <person name="Bristow J."/>
            <person name="van der Burgt A."/>
            <person name="Canto-Canche B."/>
            <person name="Churchill A.C.L."/>
            <person name="Conde-Ferraez L."/>
            <person name="Cools H.J."/>
            <person name="Coutinho P.M."/>
            <person name="Csukai M."/>
            <person name="Dehal P."/>
            <person name="De Wit P."/>
            <person name="Donzelli B."/>
            <person name="van de Geest H.C."/>
            <person name="van Ham R.C.H.J."/>
            <person name="Hammond-Kosack K.E."/>
            <person name="Henrissat B."/>
            <person name="Kilian A."/>
            <person name="Kobayashi A.K."/>
            <person name="Koopmann E."/>
            <person name="Kourmpetis Y."/>
            <person name="Kuzniar A."/>
            <person name="Lindquist E."/>
            <person name="Lombard V."/>
            <person name="Maliepaard C."/>
            <person name="Martins N."/>
            <person name="Mehrabi R."/>
            <person name="Nap J.P.H."/>
            <person name="Ponomarenko A."/>
            <person name="Rudd J.J."/>
            <person name="Salamov A."/>
            <person name="Schmutz J."/>
            <person name="Schouten H.J."/>
            <person name="Shapiro H."/>
            <person name="Stergiopoulos I."/>
            <person name="Torriani S.F.F."/>
            <person name="Tu H."/>
            <person name="de Vries R.P."/>
            <person name="Waalwijk C."/>
            <person name="Ware S.B."/>
            <person name="Wiebenga A."/>
            <person name="Zwiers L.-H."/>
            <person name="Oliver R.P."/>
            <person name="Grigoriev I.V."/>
            <person name="Kema G.H.J."/>
        </authorList>
    </citation>
    <scope>NUCLEOTIDE SEQUENCE [LARGE SCALE GENOMIC DNA]</scope>
    <source>
        <strain evidence="3">CBS 115943 / IPO323</strain>
    </source>
</reference>
<keyword evidence="3" id="KW-1185">Reference proteome</keyword>
<dbReference type="HOGENOM" id="CLU_1939768_0_0_1"/>
<dbReference type="RefSeq" id="XP_003847246.1">
    <property type="nucleotide sequence ID" value="XM_003847198.1"/>
</dbReference>
<dbReference type="EMBL" id="CM001211">
    <property type="protein sequence ID" value="EGP82222.1"/>
    <property type="molecule type" value="Genomic_DNA"/>
</dbReference>
<gene>
    <name evidence="2" type="ORF">MYCGRDRAFT_97761</name>
</gene>
<sequence>MATGIQKKLLNASHGLNIDSSFRDFPRLPFPACVPVPDADGEERVQDSWPTIAAFSLGYVRSPESIDVDRGRSSDRTRLPPIPNSSITATTATAPAKDGEGTARRRVYKILCGMTRSCTQQKAEVRKGGS</sequence>
<proteinExistence type="predicted"/>
<accession>F9XRA5</accession>
<feature type="region of interest" description="Disordered" evidence="1">
    <location>
        <begin position="66"/>
        <end position="101"/>
    </location>
</feature>
<dbReference type="VEuPathDB" id="FungiDB:ZTRI_16.78"/>
<evidence type="ECO:0000256" key="1">
    <source>
        <dbReference type="SAM" id="MobiDB-lite"/>
    </source>
</evidence>
<dbReference type="GeneID" id="13399920"/>
<dbReference type="Proteomes" id="UP000008062">
    <property type="component" value="Chromosome 16"/>
</dbReference>
<dbReference type="InParanoid" id="F9XRA5"/>
<protein>
    <submittedName>
        <fullName evidence="2">Uncharacterized protein</fullName>
    </submittedName>
</protein>
<dbReference type="AlphaFoldDB" id="F9XRA5"/>
<feature type="compositionally biased region" description="Basic and acidic residues" evidence="1">
    <location>
        <begin position="67"/>
        <end position="78"/>
    </location>
</feature>
<evidence type="ECO:0000313" key="2">
    <source>
        <dbReference type="EMBL" id="EGP82222.1"/>
    </source>
</evidence>
<evidence type="ECO:0000313" key="3">
    <source>
        <dbReference type="Proteomes" id="UP000008062"/>
    </source>
</evidence>
<dbReference type="KEGG" id="ztr:MYCGRDRAFT_97761"/>
<name>F9XRA5_ZYMTI</name>
<organism evidence="2 3">
    <name type="scientific">Zymoseptoria tritici (strain CBS 115943 / IPO323)</name>
    <name type="common">Speckled leaf blotch fungus</name>
    <name type="synonym">Septoria tritici</name>
    <dbReference type="NCBI Taxonomy" id="336722"/>
    <lineage>
        <taxon>Eukaryota</taxon>
        <taxon>Fungi</taxon>
        <taxon>Dikarya</taxon>
        <taxon>Ascomycota</taxon>
        <taxon>Pezizomycotina</taxon>
        <taxon>Dothideomycetes</taxon>
        <taxon>Dothideomycetidae</taxon>
        <taxon>Mycosphaerellales</taxon>
        <taxon>Mycosphaerellaceae</taxon>
        <taxon>Zymoseptoria</taxon>
    </lineage>
</organism>